<keyword evidence="3" id="KW-0132">Cell division</keyword>
<reference evidence="23 24" key="1">
    <citation type="submission" date="2020-06" db="EMBL/GenBank/DDBJ databases">
        <authorList>
            <consortium name="Wellcome Sanger Institute Data Sharing"/>
        </authorList>
    </citation>
    <scope>NUCLEOTIDE SEQUENCE [LARGE SCALE GENOMIC DNA]</scope>
</reference>
<gene>
    <name evidence="23" type="primary">ube2c</name>
</gene>
<dbReference type="PROSITE" id="PS00183">
    <property type="entry name" value="UBC_1"/>
    <property type="match status" value="1"/>
</dbReference>
<keyword evidence="7 20" id="KW-0833">Ubl conjugation pathway</keyword>
<dbReference type="PROSITE" id="PS50127">
    <property type="entry name" value="UBC_2"/>
    <property type="match status" value="1"/>
</dbReference>
<dbReference type="Gene3D" id="3.10.110.10">
    <property type="entry name" value="Ubiquitin Conjugating Enzyme"/>
    <property type="match status" value="1"/>
</dbReference>
<feature type="region of interest" description="Disordered" evidence="21">
    <location>
        <begin position="1"/>
        <end position="31"/>
    </location>
</feature>
<evidence type="ECO:0000256" key="7">
    <source>
        <dbReference type="ARBA" id="ARBA00022786"/>
    </source>
</evidence>
<dbReference type="Ensembl" id="ENSDCDT00010067830.1">
    <property type="protein sequence ID" value="ENSDCDP00010057154.1"/>
    <property type="gene ID" value="ENSDCDG00010032426.1"/>
</dbReference>
<dbReference type="EC" id="2.3.2.24" evidence="12"/>
<reference evidence="23" key="3">
    <citation type="submission" date="2025-09" db="UniProtKB">
        <authorList>
            <consortium name="Ensembl"/>
        </authorList>
    </citation>
    <scope>IDENTIFICATION</scope>
</reference>
<evidence type="ECO:0000256" key="1">
    <source>
        <dbReference type="ARBA" id="ARBA00000485"/>
    </source>
</evidence>
<sequence>MASQNMDPAAASSAAALKGNEPGGSAPKGSVSKRLQQELMTLMMSGDKGISAFPESDNLFKWIGTIDGAKGTVYEGLRYKLSFEFPSGYPYKAPRVAFITPCFHPNVDENGFICLDILKEKWSALYDVRSILLSIQSLLGEPNNDSPMNAAAAALWDDQEGLMASWITGVLTAPSIIWTTSDRPRARRSVLLSSATPTPAFATDACMGAAHLGAAFQLDRPRQLMPTRF</sequence>
<evidence type="ECO:0000256" key="9">
    <source>
        <dbReference type="ARBA" id="ARBA00022843"/>
    </source>
</evidence>
<dbReference type="AlphaFoldDB" id="A0AAY4EIF2"/>
<dbReference type="InterPro" id="IPR016135">
    <property type="entry name" value="UBQ-conjugating_enzyme/RWD"/>
</dbReference>
<dbReference type="CDD" id="cd23791">
    <property type="entry name" value="UBCc_UBE2C"/>
    <property type="match status" value="1"/>
</dbReference>
<dbReference type="Pfam" id="PF00179">
    <property type="entry name" value="UQ_con"/>
    <property type="match status" value="1"/>
</dbReference>
<evidence type="ECO:0000256" key="18">
    <source>
        <dbReference type="ARBA" id="ARBA00058373"/>
    </source>
</evidence>
<name>A0AAY4EIF2_9TELE</name>
<evidence type="ECO:0000256" key="21">
    <source>
        <dbReference type="SAM" id="MobiDB-lite"/>
    </source>
</evidence>
<dbReference type="EC" id="2.3.2.23" evidence="2"/>
<keyword evidence="4" id="KW-0808">Transferase</keyword>
<evidence type="ECO:0000256" key="11">
    <source>
        <dbReference type="ARBA" id="ARBA00035845"/>
    </source>
</evidence>
<evidence type="ECO:0000256" key="16">
    <source>
        <dbReference type="ARBA" id="ARBA00042389"/>
    </source>
</evidence>
<keyword evidence="5 20" id="KW-0547">Nucleotide-binding</keyword>
<evidence type="ECO:0000256" key="10">
    <source>
        <dbReference type="ARBA" id="ARBA00023306"/>
    </source>
</evidence>
<dbReference type="GeneTree" id="ENSGT00930000150941"/>
<dbReference type="FunFam" id="3.10.110.10:FF:000039">
    <property type="entry name" value="Ubiquitin-conjugating enzyme E2 C"/>
    <property type="match status" value="1"/>
</dbReference>
<dbReference type="GO" id="GO:0005524">
    <property type="term" value="F:ATP binding"/>
    <property type="evidence" value="ECO:0007669"/>
    <property type="project" value="UniProtKB-UniRule"/>
</dbReference>
<evidence type="ECO:0000256" key="14">
    <source>
        <dbReference type="ARBA" id="ARBA00041791"/>
    </source>
</evidence>
<reference evidence="23" key="2">
    <citation type="submission" date="2025-08" db="UniProtKB">
        <authorList>
            <consortium name="Ensembl"/>
        </authorList>
    </citation>
    <scope>IDENTIFICATION</scope>
</reference>
<evidence type="ECO:0000256" key="13">
    <source>
        <dbReference type="ARBA" id="ARBA00039887"/>
    </source>
</evidence>
<evidence type="ECO:0000256" key="8">
    <source>
        <dbReference type="ARBA" id="ARBA00022840"/>
    </source>
</evidence>
<dbReference type="GO" id="GO:0061631">
    <property type="term" value="F:ubiquitin conjugating enzyme activity"/>
    <property type="evidence" value="ECO:0007669"/>
    <property type="project" value="UniProtKB-EC"/>
</dbReference>
<evidence type="ECO:0000256" key="2">
    <source>
        <dbReference type="ARBA" id="ARBA00012486"/>
    </source>
</evidence>
<evidence type="ECO:0000256" key="12">
    <source>
        <dbReference type="ARBA" id="ARBA00039076"/>
    </source>
</evidence>
<protein>
    <recommendedName>
        <fullName evidence="13">Ubiquitin-conjugating enzyme E2 C</fullName>
        <ecNumber evidence="2">2.3.2.23</ecNumber>
        <ecNumber evidence="12">2.3.2.24</ecNumber>
    </recommendedName>
    <alternativeName>
        <fullName evidence="17">(E3-independent) E2 ubiquitin-conjugating enzyme C</fullName>
    </alternativeName>
    <alternativeName>
        <fullName evidence="14">E2 ubiquitin-conjugating enzyme C</fullName>
    </alternativeName>
    <alternativeName>
        <fullName evidence="16">Ubiquitin carrier protein C</fullName>
    </alternativeName>
    <alternativeName>
        <fullName evidence="15">Ubiquitin-protein ligase C</fullName>
    </alternativeName>
</protein>
<proteinExistence type="inferred from homology"/>
<feature type="active site" description="Glycyl thioester intermediate" evidence="19">
    <location>
        <position position="114"/>
    </location>
</feature>
<evidence type="ECO:0000313" key="23">
    <source>
        <dbReference type="Ensembl" id="ENSDCDP00010057154.1"/>
    </source>
</evidence>
<dbReference type="SMART" id="SM00212">
    <property type="entry name" value="UBCc"/>
    <property type="match status" value="1"/>
</dbReference>
<dbReference type="InterPro" id="IPR023313">
    <property type="entry name" value="UBQ-conjugating_AS"/>
</dbReference>
<feature type="domain" description="UBC core" evidence="22">
    <location>
        <begin position="30"/>
        <end position="177"/>
    </location>
</feature>
<dbReference type="InterPro" id="IPR050113">
    <property type="entry name" value="Ub_conjugating_enzyme"/>
</dbReference>
<keyword evidence="9" id="KW-0832">Ubl conjugation</keyword>
<evidence type="ECO:0000256" key="4">
    <source>
        <dbReference type="ARBA" id="ARBA00022679"/>
    </source>
</evidence>
<evidence type="ECO:0000256" key="15">
    <source>
        <dbReference type="ARBA" id="ARBA00042312"/>
    </source>
</evidence>
<comment type="similarity">
    <text evidence="20">Belongs to the ubiquitin-conjugating enzyme family.</text>
</comment>
<evidence type="ECO:0000256" key="6">
    <source>
        <dbReference type="ARBA" id="ARBA00022776"/>
    </source>
</evidence>
<keyword evidence="24" id="KW-1185">Reference proteome</keyword>
<evidence type="ECO:0000256" key="20">
    <source>
        <dbReference type="RuleBase" id="RU362109"/>
    </source>
</evidence>
<evidence type="ECO:0000313" key="24">
    <source>
        <dbReference type="Proteomes" id="UP000694580"/>
    </source>
</evidence>
<dbReference type="SUPFAM" id="SSF54495">
    <property type="entry name" value="UBC-like"/>
    <property type="match status" value="1"/>
</dbReference>
<evidence type="ECO:0000256" key="17">
    <source>
        <dbReference type="ARBA" id="ARBA00042725"/>
    </source>
</evidence>
<comment type="catalytic activity">
    <reaction evidence="11">
        <text>S-ubiquitinyl-[E1 ubiquitin-activating enzyme]-L-cysteine + [acceptor protein]-L-lysine = [E1 ubiquitin-activating enzyme]-L-cysteine + N(6)-monoubiquitinyl-[acceptor protein]-L-lysine.</text>
        <dbReference type="EC" id="2.3.2.24"/>
    </reaction>
</comment>
<accession>A0AAY4EIF2</accession>
<dbReference type="PANTHER" id="PTHR24067">
    <property type="entry name" value="UBIQUITIN-CONJUGATING ENZYME E2"/>
    <property type="match status" value="1"/>
</dbReference>
<dbReference type="GO" id="GO:0051301">
    <property type="term" value="P:cell division"/>
    <property type="evidence" value="ECO:0007669"/>
    <property type="project" value="UniProtKB-KW"/>
</dbReference>
<dbReference type="InterPro" id="IPR000608">
    <property type="entry name" value="UBC"/>
</dbReference>
<evidence type="ECO:0000259" key="22">
    <source>
        <dbReference type="PROSITE" id="PS50127"/>
    </source>
</evidence>
<keyword evidence="10" id="KW-0131">Cell cycle</keyword>
<organism evidence="23 24">
    <name type="scientific">Denticeps clupeoides</name>
    <name type="common">denticle herring</name>
    <dbReference type="NCBI Taxonomy" id="299321"/>
    <lineage>
        <taxon>Eukaryota</taxon>
        <taxon>Metazoa</taxon>
        <taxon>Chordata</taxon>
        <taxon>Craniata</taxon>
        <taxon>Vertebrata</taxon>
        <taxon>Euteleostomi</taxon>
        <taxon>Actinopterygii</taxon>
        <taxon>Neopterygii</taxon>
        <taxon>Teleostei</taxon>
        <taxon>Clupei</taxon>
        <taxon>Clupeiformes</taxon>
        <taxon>Denticipitoidei</taxon>
        <taxon>Denticipitidae</taxon>
        <taxon>Denticeps</taxon>
    </lineage>
</organism>
<evidence type="ECO:0000256" key="3">
    <source>
        <dbReference type="ARBA" id="ARBA00022618"/>
    </source>
</evidence>
<comment type="function">
    <text evidence="18">Accepts ubiquitin from the E1 complex and catalyzes its covalent attachment to other proteins. In vitro catalyzes 'Lys-11'- and 'Lys-48'-linked polyubiquitination. Acts as an essential factor of the anaphase promoting complex/cyclosome (APC/C), a cell cycle-regulated ubiquitin ligase that controls progression through mitosis. Acts by initiating 'Lys-11'-linked polyubiquitin chains on APC/C substrates, leading to the degradation of APC/C substrates by the proteasome and promoting mitotic exit.</text>
</comment>
<keyword evidence="8 20" id="KW-0067">ATP-binding</keyword>
<keyword evidence="6" id="KW-0498">Mitosis</keyword>
<comment type="catalytic activity">
    <reaction evidence="1">
        <text>S-ubiquitinyl-[E1 ubiquitin-activating enzyme]-L-cysteine + [E2 ubiquitin-conjugating enzyme]-L-cysteine = [E1 ubiquitin-activating enzyme]-L-cysteine + S-ubiquitinyl-[E2 ubiquitin-conjugating enzyme]-L-cysteine.</text>
        <dbReference type="EC" id="2.3.2.23"/>
    </reaction>
</comment>
<dbReference type="Proteomes" id="UP000694580">
    <property type="component" value="Chromosome 12"/>
</dbReference>
<evidence type="ECO:0000256" key="19">
    <source>
        <dbReference type="PROSITE-ProRule" id="PRU10133"/>
    </source>
</evidence>
<evidence type="ECO:0000256" key="5">
    <source>
        <dbReference type="ARBA" id="ARBA00022741"/>
    </source>
</evidence>